<keyword evidence="5" id="KW-1185">Reference proteome</keyword>
<keyword evidence="1" id="KW-0949">S-adenosyl-L-methionine</keyword>
<feature type="domain" description="TsaA-like" evidence="3">
    <location>
        <begin position="10"/>
        <end position="137"/>
    </location>
</feature>
<evidence type="ECO:0000256" key="1">
    <source>
        <dbReference type="ARBA" id="ARBA00022691"/>
    </source>
</evidence>
<evidence type="ECO:0000313" key="5">
    <source>
        <dbReference type="Proteomes" id="UP001208689"/>
    </source>
</evidence>
<dbReference type="SUPFAM" id="SSF118196">
    <property type="entry name" value="YaeB-like"/>
    <property type="match status" value="1"/>
</dbReference>
<dbReference type="PANTHER" id="PTHR12818">
    <property type="entry name" value="TRNA (ADENINE(37)-N6)-METHYLTRANSFERASE"/>
    <property type="match status" value="1"/>
</dbReference>
<dbReference type="PANTHER" id="PTHR12818:SF0">
    <property type="entry name" value="TRNA (ADENINE(37)-N6)-METHYLTRANSFERASE"/>
    <property type="match status" value="1"/>
</dbReference>
<accession>A0ABY6HV55</accession>
<proteinExistence type="inferred from homology"/>
<name>A0ABY6HV55_9ARCH</name>
<organism evidence="4 5">
    <name type="scientific">Candidatus Lokiarchaeum ossiferum</name>
    <dbReference type="NCBI Taxonomy" id="2951803"/>
    <lineage>
        <taxon>Archaea</taxon>
        <taxon>Promethearchaeati</taxon>
        <taxon>Promethearchaeota</taxon>
        <taxon>Promethearchaeia</taxon>
        <taxon>Promethearchaeales</taxon>
        <taxon>Promethearchaeaceae</taxon>
        <taxon>Candidatus Lokiarchaeum</taxon>
    </lineage>
</organism>
<evidence type="ECO:0000256" key="2">
    <source>
        <dbReference type="ARBA" id="ARBA00033753"/>
    </source>
</evidence>
<dbReference type="CDD" id="cd09281">
    <property type="entry name" value="UPF0066"/>
    <property type="match status" value="1"/>
</dbReference>
<dbReference type="Proteomes" id="UP001208689">
    <property type="component" value="Chromosome"/>
</dbReference>
<protein>
    <recommendedName>
        <fullName evidence="3">TsaA-like domain-containing protein</fullName>
    </recommendedName>
</protein>
<gene>
    <name evidence="4" type="ORF">NEF87_002522</name>
</gene>
<dbReference type="InterPro" id="IPR023368">
    <property type="entry name" value="UPF0066_cons_site"/>
</dbReference>
<dbReference type="InterPro" id="IPR036414">
    <property type="entry name" value="YaeB_N_sf"/>
</dbReference>
<sequence length="164" mass="18973">MTAKKEEIVLHPIGEVKSKEGKTWIEVKEQYRLALKELEKFTHVNIVWWAHKNDTPKRRAVLLSEELPPFYGKDAPSMGVFANRSEFRPNPICVSATQIIKVDLKEGIIQIPWTDAFPGTPIVDIKPYLPMADIIEGADYPNYLQHWPKSQEAAMKWWAEMEQE</sequence>
<dbReference type="Pfam" id="PF01980">
    <property type="entry name" value="TrmO_N"/>
    <property type="match status" value="1"/>
</dbReference>
<evidence type="ECO:0000313" key="4">
    <source>
        <dbReference type="EMBL" id="UYP46237.1"/>
    </source>
</evidence>
<dbReference type="InterPro" id="IPR040372">
    <property type="entry name" value="YaeB-like"/>
</dbReference>
<dbReference type="InterPro" id="IPR036413">
    <property type="entry name" value="YaeB-like_sf"/>
</dbReference>
<comment type="similarity">
    <text evidence="2">Belongs to the tRNA methyltransferase O family.</text>
</comment>
<dbReference type="InterPro" id="IPR023370">
    <property type="entry name" value="TrmO-like_N"/>
</dbReference>
<dbReference type="PROSITE" id="PS01318">
    <property type="entry name" value="TSAA_1"/>
    <property type="match status" value="1"/>
</dbReference>
<reference evidence="4" key="1">
    <citation type="submission" date="2022-09" db="EMBL/GenBank/DDBJ databases">
        <title>Actin cytoskeleton and complex cell architecture in an #Asgard archaeon.</title>
        <authorList>
            <person name="Ponce Toledo R.I."/>
            <person name="Schleper C."/>
            <person name="Rodrigues Oliveira T."/>
            <person name="Wollweber F."/>
            <person name="Xu J."/>
            <person name="Rittmann S."/>
            <person name="Klingl A."/>
            <person name="Pilhofer M."/>
        </authorList>
    </citation>
    <scope>NUCLEOTIDE SEQUENCE</scope>
    <source>
        <strain evidence="4">B-35</strain>
    </source>
</reference>
<dbReference type="Gene3D" id="2.40.30.70">
    <property type="entry name" value="YaeB-like"/>
    <property type="match status" value="1"/>
</dbReference>
<evidence type="ECO:0000259" key="3">
    <source>
        <dbReference type="PROSITE" id="PS51668"/>
    </source>
</evidence>
<dbReference type="PROSITE" id="PS51668">
    <property type="entry name" value="TSAA_2"/>
    <property type="match status" value="1"/>
</dbReference>
<dbReference type="EMBL" id="CP104013">
    <property type="protein sequence ID" value="UYP46237.1"/>
    <property type="molecule type" value="Genomic_DNA"/>
</dbReference>